<feature type="region of interest" description="Disordered" evidence="1">
    <location>
        <begin position="23"/>
        <end position="54"/>
    </location>
</feature>
<name>A0A2K2CHE2_BRADI</name>
<gene>
    <name evidence="2" type="ORF">BRADI_5g15352v3</name>
</gene>
<evidence type="ECO:0000313" key="3">
    <source>
        <dbReference type="EnsemblPlants" id="PNT61452"/>
    </source>
</evidence>
<feature type="compositionally biased region" description="Polar residues" evidence="1">
    <location>
        <begin position="28"/>
        <end position="52"/>
    </location>
</feature>
<keyword evidence="4" id="KW-1185">Reference proteome</keyword>
<proteinExistence type="predicted"/>
<evidence type="ECO:0000313" key="4">
    <source>
        <dbReference type="Proteomes" id="UP000008810"/>
    </source>
</evidence>
<dbReference type="InParanoid" id="A0A2K2CHE2"/>
<dbReference type="Gramene" id="PNT61452">
    <property type="protein sequence ID" value="PNT61452"/>
    <property type="gene ID" value="BRADI_5g15352v3"/>
</dbReference>
<evidence type="ECO:0000256" key="1">
    <source>
        <dbReference type="SAM" id="MobiDB-lite"/>
    </source>
</evidence>
<reference evidence="2 3" key="1">
    <citation type="journal article" date="2010" name="Nature">
        <title>Genome sequencing and analysis of the model grass Brachypodium distachyon.</title>
        <authorList>
            <consortium name="International Brachypodium Initiative"/>
        </authorList>
    </citation>
    <scope>NUCLEOTIDE SEQUENCE [LARGE SCALE GENOMIC DNA]</scope>
    <source>
        <strain evidence="2 3">Bd21</strain>
    </source>
</reference>
<reference evidence="3" key="3">
    <citation type="submission" date="2018-08" db="UniProtKB">
        <authorList>
            <consortium name="EnsemblPlants"/>
        </authorList>
    </citation>
    <scope>IDENTIFICATION</scope>
    <source>
        <strain evidence="3">cv. Bd21</strain>
    </source>
</reference>
<protein>
    <submittedName>
        <fullName evidence="2 3">Uncharacterized protein</fullName>
    </submittedName>
</protein>
<sequence length="77" mass="8952">MYFYTEPAHLFFIFFFAGKNQRRPQGHNKGSPNVTSNFRGEPTQSDLSSIDRSPQAGFCSERTQYMRQHLCSYLPLN</sequence>
<dbReference type="EnsemblPlants" id="PNT61452">
    <property type="protein sequence ID" value="PNT61452"/>
    <property type="gene ID" value="BRADI_5g15352v3"/>
</dbReference>
<dbReference type="EMBL" id="CM000884">
    <property type="protein sequence ID" value="PNT61452.1"/>
    <property type="molecule type" value="Genomic_DNA"/>
</dbReference>
<organism evidence="2">
    <name type="scientific">Brachypodium distachyon</name>
    <name type="common">Purple false brome</name>
    <name type="synonym">Trachynia distachya</name>
    <dbReference type="NCBI Taxonomy" id="15368"/>
    <lineage>
        <taxon>Eukaryota</taxon>
        <taxon>Viridiplantae</taxon>
        <taxon>Streptophyta</taxon>
        <taxon>Embryophyta</taxon>
        <taxon>Tracheophyta</taxon>
        <taxon>Spermatophyta</taxon>
        <taxon>Magnoliopsida</taxon>
        <taxon>Liliopsida</taxon>
        <taxon>Poales</taxon>
        <taxon>Poaceae</taxon>
        <taxon>BOP clade</taxon>
        <taxon>Pooideae</taxon>
        <taxon>Stipodae</taxon>
        <taxon>Brachypodieae</taxon>
        <taxon>Brachypodium</taxon>
    </lineage>
</organism>
<dbReference type="AlphaFoldDB" id="A0A2K2CHE2"/>
<reference evidence="2" key="2">
    <citation type="submission" date="2017-06" db="EMBL/GenBank/DDBJ databases">
        <title>WGS assembly of Brachypodium distachyon.</title>
        <authorList>
            <consortium name="The International Brachypodium Initiative"/>
            <person name="Lucas S."/>
            <person name="Harmon-Smith M."/>
            <person name="Lail K."/>
            <person name="Tice H."/>
            <person name="Grimwood J."/>
            <person name="Bruce D."/>
            <person name="Barry K."/>
            <person name="Shu S."/>
            <person name="Lindquist E."/>
            <person name="Wang M."/>
            <person name="Pitluck S."/>
            <person name="Vogel J.P."/>
            <person name="Garvin D.F."/>
            <person name="Mockler T.C."/>
            <person name="Schmutz J."/>
            <person name="Rokhsar D."/>
            <person name="Bevan M.W."/>
        </authorList>
    </citation>
    <scope>NUCLEOTIDE SEQUENCE</scope>
    <source>
        <strain evidence="2">Bd21</strain>
    </source>
</reference>
<dbReference type="Proteomes" id="UP000008810">
    <property type="component" value="Chromosome 5"/>
</dbReference>
<accession>A0A2K2CHE2</accession>
<evidence type="ECO:0000313" key="2">
    <source>
        <dbReference type="EMBL" id="PNT61452.1"/>
    </source>
</evidence>